<proteinExistence type="predicted"/>
<comment type="caution">
    <text evidence="2">The sequence shown here is derived from an EMBL/GenBank/DDBJ whole genome shotgun (WGS) entry which is preliminary data.</text>
</comment>
<gene>
    <name evidence="2" type="ORF">TrCOL_g11341</name>
</gene>
<accession>A0A9W7GAP3</accession>
<evidence type="ECO:0000256" key="1">
    <source>
        <dbReference type="SAM" id="MobiDB-lite"/>
    </source>
</evidence>
<evidence type="ECO:0000313" key="2">
    <source>
        <dbReference type="EMBL" id="GMI41525.1"/>
    </source>
</evidence>
<dbReference type="AlphaFoldDB" id="A0A9W7GAP3"/>
<sequence length="103" mass="11813">MKKISTHAPRCLMRSPQKRPMRSPQTEPKRLPETDPMRSPQTSARVHVPWPPPVELDAEGQALRKRLRTFRTQAGVVESHEKYESRRELEALWALCGMSAGLL</sequence>
<dbReference type="EMBL" id="BRYA01000152">
    <property type="protein sequence ID" value="GMI41525.1"/>
    <property type="molecule type" value="Genomic_DNA"/>
</dbReference>
<reference evidence="3" key="1">
    <citation type="journal article" date="2023" name="Commun. Biol.">
        <title>Genome analysis of Parmales, the sister group of diatoms, reveals the evolutionary specialization of diatoms from phago-mixotrophs to photoautotrophs.</title>
        <authorList>
            <person name="Ban H."/>
            <person name="Sato S."/>
            <person name="Yoshikawa S."/>
            <person name="Yamada K."/>
            <person name="Nakamura Y."/>
            <person name="Ichinomiya M."/>
            <person name="Sato N."/>
            <person name="Blanc-Mathieu R."/>
            <person name="Endo H."/>
            <person name="Kuwata A."/>
            <person name="Ogata H."/>
        </authorList>
    </citation>
    <scope>NUCLEOTIDE SEQUENCE [LARGE SCALE GENOMIC DNA]</scope>
</reference>
<dbReference type="Proteomes" id="UP001165065">
    <property type="component" value="Unassembled WGS sequence"/>
</dbReference>
<feature type="region of interest" description="Disordered" evidence="1">
    <location>
        <begin position="1"/>
        <end position="54"/>
    </location>
</feature>
<keyword evidence="3" id="KW-1185">Reference proteome</keyword>
<organism evidence="2 3">
    <name type="scientific">Triparma columacea</name>
    <dbReference type="NCBI Taxonomy" id="722753"/>
    <lineage>
        <taxon>Eukaryota</taxon>
        <taxon>Sar</taxon>
        <taxon>Stramenopiles</taxon>
        <taxon>Ochrophyta</taxon>
        <taxon>Bolidophyceae</taxon>
        <taxon>Parmales</taxon>
        <taxon>Triparmaceae</taxon>
        <taxon>Triparma</taxon>
    </lineage>
</organism>
<evidence type="ECO:0000313" key="3">
    <source>
        <dbReference type="Proteomes" id="UP001165065"/>
    </source>
</evidence>
<name>A0A9W7GAP3_9STRA</name>
<feature type="compositionally biased region" description="Basic and acidic residues" evidence="1">
    <location>
        <begin position="27"/>
        <end position="36"/>
    </location>
</feature>
<protein>
    <submittedName>
        <fullName evidence="2">Uncharacterized protein</fullName>
    </submittedName>
</protein>